<feature type="domain" description="Integrase catalytic" evidence="2">
    <location>
        <begin position="1"/>
        <end position="81"/>
    </location>
</feature>
<name>A0AAP0C739_9ASTR</name>
<accession>A0AAP0C739</accession>
<reference evidence="3 4" key="1">
    <citation type="submission" date="2024-04" db="EMBL/GenBank/DDBJ databases">
        <title>The reference genome of an endangered Asteraceae, Deinandra increscens subsp. villosa, native to the Central Coast of California.</title>
        <authorList>
            <person name="Guilliams M."/>
            <person name="Hasenstab-Lehman K."/>
            <person name="Meyer R."/>
            <person name="Mcevoy S."/>
        </authorList>
    </citation>
    <scope>NUCLEOTIDE SEQUENCE [LARGE SCALE GENOMIC DNA]</scope>
    <source>
        <tissue evidence="3">Leaf</tissue>
    </source>
</reference>
<dbReference type="Pfam" id="PF25597">
    <property type="entry name" value="SH3_retrovirus"/>
    <property type="match status" value="1"/>
</dbReference>
<protein>
    <recommendedName>
        <fullName evidence="2">Integrase catalytic domain-containing protein</fullName>
    </recommendedName>
</protein>
<dbReference type="SUPFAM" id="SSF56672">
    <property type="entry name" value="DNA/RNA polymerases"/>
    <property type="match status" value="1"/>
</dbReference>
<dbReference type="InterPro" id="IPR036397">
    <property type="entry name" value="RNaseH_sf"/>
</dbReference>
<dbReference type="PANTHER" id="PTHR11439">
    <property type="entry name" value="GAG-POL-RELATED RETROTRANSPOSON"/>
    <property type="match status" value="1"/>
</dbReference>
<dbReference type="GO" id="GO:0003676">
    <property type="term" value="F:nucleic acid binding"/>
    <property type="evidence" value="ECO:0007669"/>
    <property type="project" value="InterPro"/>
</dbReference>
<comment type="caution">
    <text evidence="3">The sequence shown here is derived from an EMBL/GenBank/DDBJ whole genome shotgun (WGS) entry which is preliminary data.</text>
</comment>
<dbReference type="CDD" id="cd09272">
    <property type="entry name" value="RNase_HI_RT_Ty1"/>
    <property type="match status" value="1"/>
</dbReference>
<feature type="region of interest" description="Disordered" evidence="1">
    <location>
        <begin position="193"/>
        <end position="220"/>
    </location>
</feature>
<dbReference type="InterPro" id="IPR043502">
    <property type="entry name" value="DNA/RNA_pol_sf"/>
</dbReference>
<dbReference type="InterPro" id="IPR013103">
    <property type="entry name" value="RVT_2"/>
</dbReference>
<dbReference type="SUPFAM" id="SSF53098">
    <property type="entry name" value="Ribonuclease H-like"/>
    <property type="match status" value="1"/>
</dbReference>
<dbReference type="GO" id="GO:0015074">
    <property type="term" value="P:DNA integration"/>
    <property type="evidence" value="ECO:0007669"/>
    <property type="project" value="InterPro"/>
</dbReference>
<evidence type="ECO:0000259" key="2">
    <source>
        <dbReference type="PROSITE" id="PS50994"/>
    </source>
</evidence>
<dbReference type="Pfam" id="PF07727">
    <property type="entry name" value="RVT_2"/>
    <property type="match status" value="1"/>
</dbReference>
<dbReference type="Gene3D" id="3.30.420.10">
    <property type="entry name" value="Ribonuclease H-like superfamily/Ribonuclease H"/>
    <property type="match status" value="1"/>
</dbReference>
<evidence type="ECO:0000313" key="3">
    <source>
        <dbReference type="EMBL" id="KAK9048587.1"/>
    </source>
</evidence>
<dbReference type="PANTHER" id="PTHR11439:SF495">
    <property type="entry name" value="REVERSE TRANSCRIPTASE, RNA-DEPENDENT DNA POLYMERASE-RELATED"/>
    <property type="match status" value="1"/>
</dbReference>
<dbReference type="AlphaFoldDB" id="A0AAP0C739"/>
<evidence type="ECO:0000313" key="4">
    <source>
        <dbReference type="Proteomes" id="UP001408789"/>
    </source>
</evidence>
<dbReference type="InterPro" id="IPR012337">
    <property type="entry name" value="RNaseH-like_sf"/>
</dbReference>
<sequence length="795" mass="90396">MFCGEKGIDRQYSAPYTPQQNGVAERRNRTLIEAARTMMCEAKLPIFFWAEAVNTACYVQNRVLLNKRHEQTPYQIVYGEKPKVGYFKSFGCPCTVLIQSDVGKFEAKADECYFVGYSANSAYRVYNKTTKVIIEAFNVDWMEDNPTDAGAGPDWIFDYGSLFEGFNFSNVFHNLGEEEDIVVPSSDVRPHVDRASAESSRNATTDIPECSGTRDAPVDSQGPGMSDNVVNANLPVNVSVPDVQVSRINRDHPLSNVVGPVTAGVTTRSRTGHINFCMYSCFISQIEPPNVMVALKDPSWMEAMHNELNQFSKLGVWRLVKRPDDKKVIPTRWLYKNKKDDSGIIVRNKARLIVQGHRQVHGIDYDEVYAPVARLEAIRIFLAVASYLNFTVHQMDVKTAFLYAEMNEEVYVTQPPGFIDEENPDHVYLLDKALYGLHQAPRTWYETLSNHLVENGYTRGVVDQTLFRKRVEEDIIMVQVYVDDIIYGSTNEELCTEFEEIMKKKFEMSDQGEMSFFLALQVKQDESGILIHQEKYVNEILEKFKMKDCKPISTPMASRPLLSADLNGESVSEFHYRSMIGSLMYLTASRPDIMHAVCVCARYQANPKLSHLSAVKRIFRYLKGRPRLGLWYPKNTDFQLYAFTDSDYGGSDLDRKSTTGGCQYLGDRLISWQSKKQHTVSKSTAEAEYVAASAGTSQVVWIQNQLTDYGMEFVNTPIFCDNAAALEIVKNPVQHSKTKHIDIKVHFIRDCFDRELIQLQKVSSDQNVSDIFTKPLPRPNFESCVEGLKMIAFEE</sequence>
<gene>
    <name evidence="3" type="ORF">SSX86_032448</name>
</gene>
<dbReference type="InterPro" id="IPR001584">
    <property type="entry name" value="Integrase_cat-core"/>
</dbReference>
<organism evidence="3 4">
    <name type="scientific">Deinandra increscens subsp. villosa</name>
    <dbReference type="NCBI Taxonomy" id="3103831"/>
    <lineage>
        <taxon>Eukaryota</taxon>
        <taxon>Viridiplantae</taxon>
        <taxon>Streptophyta</taxon>
        <taxon>Embryophyta</taxon>
        <taxon>Tracheophyta</taxon>
        <taxon>Spermatophyta</taxon>
        <taxon>Magnoliopsida</taxon>
        <taxon>eudicotyledons</taxon>
        <taxon>Gunneridae</taxon>
        <taxon>Pentapetalae</taxon>
        <taxon>asterids</taxon>
        <taxon>campanulids</taxon>
        <taxon>Asterales</taxon>
        <taxon>Asteraceae</taxon>
        <taxon>Asteroideae</taxon>
        <taxon>Heliantheae alliance</taxon>
        <taxon>Madieae</taxon>
        <taxon>Madiinae</taxon>
        <taxon>Deinandra</taxon>
    </lineage>
</organism>
<dbReference type="PROSITE" id="PS50994">
    <property type="entry name" value="INTEGRASE"/>
    <property type="match status" value="1"/>
</dbReference>
<evidence type="ECO:0000256" key="1">
    <source>
        <dbReference type="SAM" id="MobiDB-lite"/>
    </source>
</evidence>
<dbReference type="InterPro" id="IPR057670">
    <property type="entry name" value="SH3_retrovirus"/>
</dbReference>
<dbReference type="Proteomes" id="UP001408789">
    <property type="component" value="Unassembled WGS sequence"/>
</dbReference>
<proteinExistence type="predicted"/>
<keyword evidence="4" id="KW-1185">Reference proteome</keyword>
<dbReference type="EMBL" id="JBCNJP010011353">
    <property type="protein sequence ID" value="KAK9048587.1"/>
    <property type="molecule type" value="Genomic_DNA"/>
</dbReference>